<dbReference type="EMBL" id="LBUP01000002">
    <property type="protein sequence ID" value="KKQ66960.1"/>
    <property type="molecule type" value="Genomic_DNA"/>
</dbReference>
<proteinExistence type="predicted"/>
<dbReference type="AlphaFoldDB" id="A0A0G0JV49"/>
<dbReference type="Proteomes" id="UP000034235">
    <property type="component" value="Unassembled WGS sequence"/>
</dbReference>
<protein>
    <submittedName>
        <fullName evidence="1">Uncharacterized protein</fullName>
    </submittedName>
</protein>
<organism evidence="1 2">
    <name type="scientific">Candidatus Daviesbacteria bacterium GW2011_GWA2_38_24</name>
    <dbReference type="NCBI Taxonomy" id="1618422"/>
    <lineage>
        <taxon>Bacteria</taxon>
        <taxon>Candidatus Daviesiibacteriota</taxon>
    </lineage>
</organism>
<gene>
    <name evidence="1" type="ORF">US86_C0002G0077</name>
</gene>
<name>A0A0G0JV49_9BACT</name>
<comment type="caution">
    <text evidence="1">The sequence shown here is derived from an EMBL/GenBank/DDBJ whole genome shotgun (WGS) entry which is preliminary data.</text>
</comment>
<accession>A0A0G0JV49</accession>
<evidence type="ECO:0000313" key="2">
    <source>
        <dbReference type="Proteomes" id="UP000034235"/>
    </source>
</evidence>
<sequence>MEDKQKRYKRLSEGSPVEIIETLLNSMDNFFNREIDSAAGSELWYLVLLGDHAVALTISEGLFGEAGLSGFKIFLEKFVDKDKSGYNFSVIAQDIHNWRNVIAHQWLSASGYSFGIDMEMSVGWEKRGEITYFNPRLYHQSFKGAFGAGGKIWKYEQILTDEQMQGAKERLLKKYMER</sequence>
<reference evidence="1 2" key="1">
    <citation type="journal article" date="2015" name="Nature">
        <title>rRNA introns, odd ribosomes, and small enigmatic genomes across a large radiation of phyla.</title>
        <authorList>
            <person name="Brown C.T."/>
            <person name="Hug L.A."/>
            <person name="Thomas B.C."/>
            <person name="Sharon I."/>
            <person name="Castelle C.J."/>
            <person name="Singh A."/>
            <person name="Wilkins M.J."/>
            <person name="Williams K.H."/>
            <person name="Banfield J.F."/>
        </authorList>
    </citation>
    <scope>NUCLEOTIDE SEQUENCE [LARGE SCALE GENOMIC DNA]</scope>
</reference>
<evidence type="ECO:0000313" key="1">
    <source>
        <dbReference type="EMBL" id="KKQ66960.1"/>
    </source>
</evidence>